<dbReference type="InterPro" id="IPR007712">
    <property type="entry name" value="RelE/ParE_toxin"/>
</dbReference>
<dbReference type="KEGG" id="pri:PRIO_1989"/>
<protein>
    <recommendedName>
        <fullName evidence="3">Plasmid stabilization system</fullName>
    </recommendedName>
</protein>
<dbReference type="RefSeq" id="WP_046502107.1">
    <property type="nucleotide sequence ID" value="NZ_LN831776.1"/>
</dbReference>
<gene>
    <name evidence="1" type="ORF">PRIO_1989</name>
</gene>
<dbReference type="PATRIC" id="fig|1073571.4.peg.2088"/>
<dbReference type="Pfam" id="PF05016">
    <property type="entry name" value="ParE_toxin"/>
    <property type="match status" value="1"/>
</dbReference>
<evidence type="ECO:0000313" key="2">
    <source>
        <dbReference type="Proteomes" id="UP000033163"/>
    </source>
</evidence>
<organism evidence="1 2">
    <name type="scientific">Paenibacillus riograndensis SBR5</name>
    <dbReference type="NCBI Taxonomy" id="1073571"/>
    <lineage>
        <taxon>Bacteria</taxon>
        <taxon>Bacillati</taxon>
        <taxon>Bacillota</taxon>
        <taxon>Bacilli</taxon>
        <taxon>Bacillales</taxon>
        <taxon>Paenibacillaceae</taxon>
        <taxon>Paenibacillus</taxon>
        <taxon>Paenibacillus sonchi group</taxon>
    </lineage>
</organism>
<dbReference type="HOGENOM" id="CLU_2424122_0_0_9"/>
<proteinExistence type="predicted"/>
<name>A0A0E4CVP3_9BACL</name>
<dbReference type="Proteomes" id="UP000033163">
    <property type="component" value="Chromosome I"/>
</dbReference>
<evidence type="ECO:0000313" key="1">
    <source>
        <dbReference type="EMBL" id="CQR54399.1"/>
    </source>
</evidence>
<sequence>MQVVWTKSAAQSFSKIESIHFSPQETAEYKLKLFMRIEEKVIRSGKLFPSRTYKDTYYIRIDRYIVSYEPSEDGSTYIITAFKHGRQASKF</sequence>
<reference evidence="2" key="1">
    <citation type="submission" date="2015-03" db="EMBL/GenBank/DDBJ databases">
        <authorList>
            <person name="Wibberg D."/>
        </authorList>
    </citation>
    <scope>NUCLEOTIDE SEQUENCE [LARGE SCALE GENOMIC DNA]</scope>
</reference>
<evidence type="ECO:0008006" key="3">
    <source>
        <dbReference type="Google" id="ProtNLM"/>
    </source>
</evidence>
<dbReference type="AlphaFoldDB" id="A0A0E4CVP3"/>
<dbReference type="EMBL" id="LN831776">
    <property type="protein sequence ID" value="CQR54399.1"/>
    <property type="molecule type" value="Genomic_DNA"/>
</dbReference>
<accession>A0A0E4CVP3</accession>